<name>A0A5C6BRW1_9BACT</name>
<accession>A0A5C6BRW1</accession>
<dbReference type="PANTHER" id="PTHR32347:SF23">
    <property type="entry name" value="BLL5650 PROTEIN"/>
    <property type="match status" value="1"/>
</dbReference>
<feature type="coiled-coil region" evidence="3">
    <location>
        <begin position="147"/>
        <end position="174"/>
    </location>
</feature>
<dbReference type="Pfam" id="PF25954">
    <property type="entry name" value="Beta-barrel_RND_2"/>
    <property type="match status" value="1"/>
</dbReference>
<comment type="caution">
    <text evidence="5">The sequence shown here is derived from an EMBL/GenBank/DDBJ whole genome shotgun (WGS) entry which is preliminary data.</text>
</comment>
<protein>
    <submittedName>
        <fullName evidence="5">Putative efflux pump membrane fusion protein</fullName>
    </submittedName>
</protein>
<dbReference type="Gene3D" id="2.40.30.170">
    <property type="match status" value="1"/>
</dbReference>
<dbReference type="InterPro" id="IPR050465">
    <property type="entry name" value="UPF0194_transport"/>
</dbReference>
<keyword evidence="6" id="KW-1185">Reference proteome</keyword>
<dbReference type="Gene3D" id="2.40.50.100">
    <property type="match status" value="2"/>
</dbReference>
<evidence type="ECO:0000313" key="6">
    <source>
        <dbReference type="Proteomes" id="UP000316304"/>
    </source>
</evidence>
<gene>
    <name evidence="5" type="ORF">Pla52o_55300</name>
</gene>
<reference evidence="5 6" key="1">
    <citation type="submission" date="2019-02" db="EMBL/GenBank/DDBJ databases">
        <title>Deep-cultivation of Planctomycetes and their phenomic and genomic characterization uncovers novel biology.</title>
        <authorList>
            <person name="Wiegand S."/>
            <person name="Jogler M."/>
            <person name="Boedeker C."/>
            <person name="Pinto D."/>
            <person name="Vollmers J."/>
            <person name="Rivas-Marin E."/>
            <person name="Kohn T."/>
            <person name="Peeters S.H."/>
            <person name="Heuer A."/>
            <person name="Rast P."/>
            <person name="Oberbeckmann S."/>
            <person name="Bunk B."/>
            <person name="Jeske O."/>
            <person name="Meyerdierks A."/>
            <person name="Storesund J.E."/>
            <person name="Kallscheuer N."/>
            <person name="Luecker S."/>
            <person name="Lage O.M."/>
            <person name="Pohl T."/>
            <person name="Merkel B.J."/>
            <person name="Hornburger P."/>
            <person name="Mueller R.-W."/>
            <person name="Bruemmer F."/>
            <person name="Labrenz M."/>
            <person name="Spormann A.M."/>
            <person name="Op Den Camp H."/>
            <person name="Overmann J."/>
            <person name="Amann R."/>
            <person name="Jetten M.S.M."/>
            <person name="Mascher T."/>
            <person name="Medema M.H."/>
            <person name="Devos D.P."/>
            <person name="Kaster A.-K."/>
            <person name="Ovreas L."/>
            <person name="Rohde M."/>
            <person name="Galperin M.Y."/>
            <person name="Jogler C."/>
        </authorList>
    </citation>
    <scope>NUCLEOTIDE SEQUENCE [LARGE SCALE GENOMIC DNA]</scope>
    <source>
        <strain evidence="5 6">Pla52o</strain>
    </source>
</reference>
<proteinExistence type="predicted"/>
<dbReference type="SUPFAM" id="SSF111369">
    <property type="entry name" value="HlyD-like secretion proteins"/>
    <property type="match status" value="1"/>
</dbReference>
<evidence type="ECO:0000256" key="2">
    <source>
        <dbReference type="ARBA" id="ARBA00023054"/>
    </source>
</evidence>
<keyword evidence="2 3" id="KW-0175">Coiled coil</keyword>
<evidence type="ECO:0000259" key="4">
    <source>
        <dbReference type="Pfam" id="PF25954"/>
    </source>
</evidence>
<comment type="subcellular location">
    <subcellularLocation>
        <location evidence="1">Cell envelope</location>
    </subcellularLocation>
</comment>
<organism evidence="5 6">
    <name type="scientific">Novipirellula galeiformis</name>
    <dbReference type="NCBI Taxonomy" id="2528004"/>
    <lineage>
        <taxon>Bacteria</taxon>
        <taxon>Pseudomonadati</taxon>
        <taxon>Planctomycetota</taxon>
        <taxon>Planctomycetia</taxon>
        <taxon>Pirellulales</taxon>
        <taxon>Pirellulaceae</taxon>
        <taxon>Novipirellula</taxon>
    </lineage>
</organism>
<dbReference type="InterPro" id="IPR058792">
    <property type="entry name" value="Beta-barrel_RND_2"/>
</dbReference>
<dbReference type="EMBL" id="SJPT01000016">
    <property type="protein sequence ID" value="TWU14993.1"/>
    <property type="molecule type" value="Genomic_DNA"/>
</dbReference>
<dbReference type="GO" id="GO:0030313">
    <property type="term" value="C:cell envelope"/>
    <property type="evidence" value="ECO:0007669"/>
    <property type="project" value="UniProtKB-SubCell"/>
</dbReference>
<dbReference type="PANTHER" id="PTHR32347">
    <property type="entry name" value="EFFLUX SYSTEM COMPONENT YKNX-RELATED"/>
    <property type="match status" value="1"/>
</dbReference>
<dbReference type="AlphaFoldDB" id="A0A5C6BRW1"/>
<feature type="domain" description="CusB-like beta-barrel" evidence="4">
    <location>
        <begin position="262"/>
        <end position="308"/>
    </location>
</feature>
<evidence type="ECO:0000256" key="1">
    <source>
        <dbReference type="ARBA" id="ARBA00004196"/>
    </source>
</evidence>
<sequence length="311" mass="34219">MIARYRYDETLVGFSLLTWVALFTWVTCTPSMAQQPSAPQTIEIPEAQVSLIQNTFIASPIAGVVKRVEVSEGATVDQDALLIQLDDERLRMELKAAVAAHKAATLKSNSDVDARYSRRAMEFHLRELEQSEQANSKFAGAVSNSEVEKLRLVVDQAELSIEQAQHEQQIAIAQTSETQAAVQIAEQRVQDHAIQASVGGQVVEITVQPGEPVEAGEPLVRIISLDPIRAECFIDGRRFGSELVGRKVQFICDELPGVGMESTRSVKFTGKVTFVSPELQPVTGQVRLWATIDNPTLRLRSGMRGKVIVQP</sequence>
<dbReference type="Proteomes" id="UP000316304">
    <property type="component" value="Unassembled WGS sequence"/>
</dbReference>
<evidence type="ECO:0000313" key="5">
    <source>
        <dbReference type="EMBL" id="TWU14993.1"/>
    </source>
</evidence>
<evidence type="ECO:0000256" key="3">
    <source>
        <dbReference type="SAM" id="Coils"/>
    </source>
</evidence>